<evidence type="ECO:0000256" key="4">
    <source>
        <dbReference type="ARBA" id="ARBA00023157"/>
    </source>
</evidence>
<dbReference type="Ensembl" id="ENSHHUT00000000247.1">
    <property type="protein sequence ID" value="ENSHHUP00000000239.1"/>
    <property type="gene ID" value="ENSHHUG00000000170.1"/>
</dbReference>
<name>A0A4W5JKN9_9TELE</name>
<dbReference type="PANTHER" id="PTHR12450">
    <property type="entry name" value="DENTIN MATRIX PROTEIN 4 PROTEIN FAM20"/>
    <property type="match status" value="1"/>
</dbReference>
<dbReference type="GO" id="GO:0005524">
    <property type="term" value="F:ATP binding"/>
    <property type="evidence" value="ECO:0007669"/>
    <property type="project" value="UniProtKB-KW"/>
</dbReference>
<dbReference type="InterPro" id="IPR024869">
    <property type="entry name" value="FAM20"/>
</dbReference>
<dbReference type="GeneTree" id="ENSGT00950000182951"/>
<comment type="subcellular location">
    <subcellularLocation>
        <location evidence="1">Golgi apparatus</location>
    </subcellularLocation>
</comment>
<feature type="domain" description="FAM20 C-terminal" evidence="9">
    <location>
        <begin position="19"/>
        <end position="131"/>
    </location>
</feature>
<evidence type="ECO:0000256" key="2">
    <source>
        <dbReference type="ARBA" id="ARBA00006557"/>
    </source>
</evidence>
<reference evidence="10" key="2">
    <citation type="submission" date="2025-08" db="UniProtKB">
        <authorList>
            <consortium name="Ensembl"/>
        </authorList>
    </citation>
    <scope>IDENTIFICATION</scope>
</reference>
<keyword evidence="7" id="KW-0547">Nucleotide-binding</keyword>
<dbReference type="Pfam" id="PF06702">
    <property type="entry name" value="Fam20C"/>
    <property type="match status" value="1"/>
</dbReference>
<evidence type="ECO:0000256" key="1">
    <source>
        <dbReference type="ARBA" id="ARBA00004555"/>
    </source>
</evidence>
<dbReference type="STRING" id="62062.ENSHHUP00000000239"/>
<keyword evidence="7" id="KW-0067">ATP-binding</keyword>
<keyword evidence="3" id="KW-0333">Golgi apparatus</keyword>
<dbReference type="GO" id="GO:0004674">
    <property type="term" value="F:protein serine/threonine kinase activity"/>
    <property type="evidence" value="ECO:0007669"/>
    <property type="project" value="TreeGrafter"/>
</dbReference>
<dbReference type="AlphaFoldDB" id="A0A4W5JKN9"/>
<sequence length="157" mass="17979">LFHSPSHSLPSDTSLPLSFFCNMDRHHYETFEKFGNETFIIHLDNGRGQTVRNTDQGVVLSASEGCCLAHLSPPLFSEEYQLSRLMEESLLRDRLHPVLIQPHLEAMDRRLRLVLQVLAVCVEKEGYSNVVEVDDHHWAREARGGRDTATHRNPGHR</sequence>
<keyword evidence="8" id="KW-0464">Manganese</keyword>
<evidence type="ECO:0000256" key="3">
    <source>
        <dbReference type="ARBA" id="ARBA00023034"/>
    </source>
</evidence>
<comment type="similarity">
    <text evidence="2">Belongs to the FAM20 family.</text>
</comment>
<feature type="binding site" evidence="7">
    <location>
        <position position="44"/>
    </location>
    <ligand>
        <name>ATP</name>
        <dbReference type="ChEBI" id="CHEBI:30616"/>
    </ligand>
</feature>
<evidence type="ECO:0000313" key="10">
    <source>
        <dbReference type="Ensembl" id="ENSHHUP00000000239.1"/>
    </source>
</evidence>
<keyword evidence="4" id="KW-1015">Disulfide bond</keyword>
<feature type="binding site" evidence="8">
    <location>
        <position position="44"/>
    </location>
    <ligand>
        <name>Mn(2+)</name>
        <dbReference type="ChEBI" id="CHEBI:29035"/>
    </ligand>
</feature>
<evidence type="ECO:0000256" key="7">
    <source>
        <dbReference type="PIRSR" id="PIRSR624869-2"/>
    </source>
</evidence>
<keyword evidence="5" id="KW-0325">Glycoprotein</keyword>
<dbReference type="GO" id="GO:0005794">
    <property type="term" value="C:Golgi apparatus"/>
    <property type="evidence" value="ECO:0007669"/>
    <property type="project" value="UniProtKB-SubCell"/>
</dbReference>
<evidence type="ECO:0000256" key="5">
    <source>
        <dbReference type="ARBA" id="ARBA00023180"/>
    </source>
</evidence>
<comment type="cofactor">
    <cofactor evidence="8">
        <name>Mn(2+)</name>
        <dbReference type="ChEBI" id="CHEBI:29035"/>
    </cofactor>
</comment>
<reference evidence="10" key="3">
    <citation type="submission" date="2025-09" db="UniProtKB">
        <authorList>
            <consortium name="Ensembl"/>
        </authorList>
    </citation>
    <scope>IDENTIFICATION</scope>
</reference>
<keyword evidence="8" id="KW-0479">Metal-binding</keyword>
<dbReference type="InterPro" id="IPR009581">
    <property type="entry name" value="FAM20_C"/>
</dbReference>
<keyword evidence="11" id="KW-1185">Reference proteome</keyword>
<feature type="binding site" evidence="7">
    <location>
        <position position="29"/>
    </location>
    <ligand>
        <name>ATP</name>
        <dbReference type="ChEBI" id="CHEBI:30616"/>
    </ligand>
</feature>
<evidence type="ECO:0000256" key="6">
    <source>
        <dbReference type="PIRSR" id="PIRSR624869-1"/>
    </source>
</evidence>
<proteinExistence type="inferred from homology"/>
<evidence type="ECO:0000313" key="11">
    <source>
        <dbReference type="Proteomes" id="UP000314982"/>
    </source>
</evidence>
<dbReference type="PANTHER" id="PTHR12450:SF11">
    <property type="entry name" value="EXTRACELLULAR SERINE_THREONINE PROTEIN KINASE FAM20C"/>
    <property type="match status" value="1"/>
</dbReference>
<evidence type="ECO:0000256" key="8">
    <source>
        <dbReference type="PIRSR" id="PIRSR624869-3"/>
    </source>
</evidence>
<protein>
    <recommendedName>
        <fullName evidence="9">FAM20 C-terminal domain-containing protein</fullName>
    </recommendedName>
</protein>
<accession>A0A4W5JKN9</accession>
<evidence type="ECO:0000259" key="9">
    <source>
        <dbReference type="Pfam" id="PF06702"/>
    </source>
</evidence>
<dbReference type="GO" id="GO:0070166">
    <property type="term" value="P:enamel mineralization"/>
    <property type="evidence" value="ECO:0007669"/>
    <property type="project" value="TreeGrafter"/>
</dbReference>
<organism evidence="10 11">
    <name type="scientific">Hucho hucho</name>
    <name type="common">huchen</name>
    <dbReference type="NCBI Taxonomy" id="62062"/>
    <lineage>
        <taxon>Eukaryota</taxon>
        <taxon>Metazoa</taxon>
        <taxon>Chordata</taxon>
        <taxon>Craniata</taxon>
        <taxon>Vertebrata</taxon>
        <taxon>Euteleostomi</taxon>
        <taxon>Actinopterygii</taxon>
        <taxon>Neopterygii</taxon>
        <taxon>Teleostei</taxon>
        <taxon>Protacanthopterygii</taxon>
        <taxon>Salmoniformes</taxon>
        <taxon>Salmonidae</taxon>
        <taxon>Salmoninae</taxon>
        <taxon>Hucho</taxon>
    </lineage>
</organism>
<feature type="active site" evidence="6">
    <location>
        <position position="24"/>
    </location>
</feature>
<reference evidence="11" key="1">
    <citation type="submission" date="2018-06" db="EMBL/GenBank/DDBJ databases">
        <title>Genome assembly of Danube salmon.</title>
        <authorList>
            <person name="Macqueen D.J."/>
            <person name="Gundappa M.K."/>
        </authorList>
    </citation>
    <scope>NUCLEOTIDE SEQUENCE [LARGE SCALE GENOMIC DNA]</scope>
</reference>
<dbReference type="GO" id="GO:0046872">
    <property type="term" value="F:metal ion binding"/>
    <property type="evidence" value="ECO:0007669"/>
    <property type="project" value="UniProtKB-KW"/>
</dbReference>
<dbReference type="Proteomes" id="UP000314982">
    <property type="component" value="Unassembled WGS sequence"/>
</dbReference>